<dbReference type="PANTHER" id="PTHR42812">
    <property type="entry name" value="BETA-XYLOSIDASE"/>
    <property type="match status" value="1"/>
</dbReference>
<dbReference type="AlphaFoldDB" id="A0A4U8Q3L4"/>
<keyword evidence="9" id="KW-1185">Reference proteome</keyword>
<dbReference type="RefSeq" id="WP_138003548.1">
    <property type="nucleotide sequence ID" value="NZ_QGQD01000078.1"/>
</dbReference>
<dbReference type="InterPro" id="IPR051795">
    <property type="entry name" value="Glycosyl_Hydrlase_43"/>
</dbReference>
<evidence type="ECO:0000256" key="1">
    <source>
        <dbReference type="ARBA" id="ARBA00009865"/>
    </source>
</evidence>
<dbReference type="InterPro" id="IPR041542">
    <property type="entry name" value="GH43_C2"/>
</dbReference>
<sequence length="526" mass="60561">MLKQTFSNPLLSGFYPDPSICRVEDDYYLVTSSFVYFPGLPIFHSKDLVHWEQIGHGIHRPDQLDYKNCETSEGLWAPSIRYHNGTFYIINTFVSRGREADRDNYIITAQDPAGPWSDPVFVKGADGIDSSLFFDDDGSVWYTGNYISDQKLYKGHHGIYLNELDPLTFQFKGKRSIIWDGNSSHSKWIEAPHIYKKDGWYYLMTAEGGTFCNHSVMMARSRTIDGDYEICPRNPIVTHRHLSLLNEISVVGHADIVTTQNGEWWMVLLGVRPYKGFHYNLGRETFMIPIVWSEDGWPMPDTENGLVHKEERLPDLPSFYCPFTDSNDNFDSDSLSMIWNMIHPPQRDFYSLTKRRGCLRLSLEPEVIQEICNPSFIGRRQQHKVFMASAAMEFTPENDLEEAGIVLIQDNRYNLVFVKTFRNNRAVLQLHRTENGVRTLIKELPLENTGRLCLSVQGRCETYAFFYGPNEHELKLFAEDIDAALLSSTVNEGFTGVYIGMYASSNKSVSTNYADFDWFHYTGKDI</sequence>
<dbReference type="Proteomes" id="UP000306509">
    <property type="component" value="Unassembled WGS sequence"/>
</dbReference>
<evidence type="ECO:0000313" key="9">
    <source>
        <dbReference type="Proteomes" id="UP000306509"/>
    </source>
</evidence>
<evidence type="ECO:0000256" key="5">
    <source>
        <dbReference type="PIRSR" id="PIRSR606710-2"/>
    </source>
</evidence>
<evidence type="ECO:0000256" key="4">
    <source>
        <dbReference type="PIRSR" id="PIRSR606710-1"/>
    </source>
</evidence>
<evidence type="ECO:0000256" key="6">
    <source>
        <dbReference type="RuleBase" id="RU361187"/>
    </source>
</evidence>
<dbReference type="Pfam" id="PF04616">
    <property type="entry name" value="Glyco_hydro_43"/>
    <property type="match status" value="1"/>
</dbReference>
<name>A0A4U8Q3L4_9FIRM</name>
<dbReference type="Gene3D" id="2.60.120.200">
    <property type="match status" value="1"/>
</dbReference>
<feature type="domain" description="Beta-xylosidase C-terminal Concanavalin A-like" evidence="7">
    <location>
        <begin position="327"/>
        <end position="522"/>
    </location>
</feature>
<dbReference type="Gene3D" id="2.115.10.20">
    <property type="entry name" value="Glycosyl hydrolase domain, family 43"/>
    <property type="match status" value="1"/>
</dbReference>
<gene>
    <name evidence="8" type="primary">xynB_4</name>
    <name evidence="8" type="ORF">DSM106044_04112</name>
</gene>
<protein>
    <submittedName>
        <fullName evidence="8">Beta-xylosidase</fullName>
        <ecNumber evidence="8">3.2.1.37</ecNumber>
    </submittedName>
</protein>
<dbReference type="EC" id="3.2.1.37" evidence="8"/>
<feature type="active site" description="Proton acceptor" evidence="4">
    <location>
        <position position="17"/>
    </location>
</feature>
<feature type="active site" description="Proton donor" evidence="4">
    <location>
        <position position="190"/>
    </location>
</feature>
<dbReference type="SUPFAM" id="SSF75005">
    <property type="entry name" value="Arabinanase/levansucrase/invertase"/>
    <property type="match status" value="1"/>
</dbReference>
<evidence type="ECO:0000256" key="3">
    <source>
        <dbReference type="ARBA" id="ARBA00023295"/>
    </source>
</evidence>
<dbReference type="InterPro" id="IPR006710">
    <property type="entry name" value="Glyco_hydro_43"/>
</dbReference>
<dbReference type="GO" id="GO:0009044">
    <property type="term" value="F:xylan 1,4-beta-xylosidase activity"/>
    <property type="evidence" value="ECO:0007669"/>
    <property type="project" value="UniProtKB-EC"/>
</dbReference>
<dbReference type="SUPFAM" id="SSF49899">
    <property type="entry name" value="Concanavalin A-like lectins/glucanases"/>
    <property type="match status" value="1"/>
</dbReference>
<comment type="similarity">
    <text evidence="1 6">Belongs to the glycosyl hydrolase 43 family.</text>
</comment>
<feature type="site" description="Important for catalytic activity, responsible for pKa modulation of the active site Glu and correct orientation of both the proton donor and substrate" evidence="5">
    <location>
        <position position="129"/>
    </location>
</feature>
<accession>A0A4U8Q3L4</accession>
<dbReference type="Pfam" id="PF17851">
    <property type="entry name" value="GH43_C2"/>
    <property type="match status" value="1"/>
</dbReference>
<evidence type="ECO:0000313" key="8">
    <source>
        <dbReference type="EMBL" id="TLC98968.1"/>
    </source>
</evidence>
<keyword evidence="3 6" id="KW-0326">Glycosidase</keyword>
<dbReference type="STRING" id="180332.GCA_000797495_05799"/>
<dbReference type="InterPro" id="IPR013320">
    <property type="entry name" value="ConA-like_dom_sf"/>
</dbReference>
<proteinExistence type="inferred from homology"/>
<reference evidence="8 9" key="1">
    <citation type="journal article" date="2019" name="Anaerobe">
        <title>Detection of Robinsoniella peoriensis in multiple bone samples of a trauma patient.</title>
        <authorList>
            <person name="Schrottner P."/>
            <person name="Hartwich K."/>
            <person name="Bunk B."/>
            <person name="Schober I."/>
            <person name="Helbig S."/>
            <person name="Rudolph W.W."/>
            <person name="Gunzer F."/>
        </authorList>
    </citation>
    <scope>NUCLEOTIDE SEQUENCE [LARGE SCALE GENOMIC DNA]</scope>
    <source>
        <strain evidence="8 9">DSM 106044</strain>
    </source>
</reference>
<dbReference type="GO" id="GO:0005975">
    <property type="term" value="P:carbohydrate metabolic process"/>
    <property type="evidence" value="ECO:0007669"/>
    <property type="project" value="InterPro"/>
</dbReference>
<evidence type="ECO:0000256" key="2">
    <source>
        <dbReference type="ARBA" id="ARBA00022801"/>
    </source>
</evidence>
<keyword evidence="2 6" id="KW-0378">Hydrolase</keyword>
<dbReference type="InterPro" id="IPR023296">
    <property type="entry name" value="Glyco_hydro_beta-prop_sf"/>
</dbReference>
<dbReference type="PANTHER" id="PTHR42812:SF12">
    <property type="entry name" value="BETA-XYLOSIDASE-RELATED"/>
    <property type="match status" value="1"/>
</dbReference>
<organism evidence="8 9">
    <name type="scientific">Robinsoniella peoriensis</name>
    <dbReference type="NCBI Taxonomy" id="180332"/>
    <lineage>
        <taxon>Bacteria</taxon>
        <taxon>Bacillati</taxon>
        <taxon>Bacillota</taxon>
        <taxon>Clostridia</taxon>
        <taxon>Lachnospirales</taxon>
        <taxon>Lachnospiraceae</taxon>
        <taxon>Robinsoniella</taxon>
    </lineage>
</organism>
<dbReference type="EMBL" id="QGQD01000078">
    <property type="protein sequence ID" value="TLC98968.1"/>
    <property type="molecule type" value="Genomic_DNA"/>
</dbReference>
<comment type="caution">
    <text evidence="8">The sequence shown here is derived from an EMBL/GenBank/DDBJ whole genome shotgun (WGS) entry which is preliminary data.</text>
</comment>
<evidence type="ECO:0000259" key="7">
    <source>
        <dbReference type="Pfam" id="PF17851"/>
    </source>
</evidence>
<dbReference type="CDD" id="cd18617">
    <property type="entry name" value="GH43_XynB-like"/>
    <property type="match status" value="1"/>
</dbReference>